<proteinExistence type="predicted"/>
<evidence type="ECO:0000313" key="2">
    <source>
        <dbReference type="EMBL" id="OBR08845.1"/>
    </source>
</evidence>
<dbReference type="Proteomes" id="UP000092177">
    <property type="component" value="Chromosome 5"/>
</dbReference>
<gene>
    <name evidence="2" type="ORF">CH63R_07610</name>
</gene>
<dbReference type="VEuPathDB" id="FungiDB:CH63R_07610"/>
<organism evidence="2 3">
    <name type="scientific">Colletotrichum higginsianum (strain IMI 349063)</name>
    <name type="common">Crucifer anthracnose fungus</name>
    <dbReference type="NCBI Taxonomy" id="759273"/>
    <lineage>
        <taxon>Eukaryota</taxon>
        <taxon>Fungi</taxon>
        <taxon>Dikarya</taxon>
        <taxon>Ascomycota</taxon>
        <taxon>Pezizomycotina</taxon>
        <taxon>Sordariomycetes</taxon>
        <taxon>Hypocreomycetidae</taxon>
        <taxon>Glomerellales</taxon>
        <taxon>Glomerellaceae</taxon>
        <taxon>Colletotrichum</taxon>
        <taxon>Colletotrichum destructivum species complex</taxon>
    </lineage>
</organism>
<reference evidence="3" key="1">
    <citation type="journal article" date="2017" name="BMC Genomics">
        <title>Gapless genome assembly of Colletotrichum higginsianum reveals chromosome structure and association of transposable elements with secondary metabolite gene clusters.</title>
        <authorList>
            <person name="Dallery J.-F."/>
            <person name="Lapalu N."/>
            <person name="Zampounis A."/>
            <person name="Pigne S."/>
            <person name="Luyten I."/>
            <person name="Amselem J."/>
            <person name="Wittenberg A.H.J."/>
            <person name="Zhou S."/>
            <person name="de Queiroz M.V."/>
            <person name="Robin G.P."/>
            <person name="Auger A."/>
            <person name="Hainaut M."/>
            <person name="Henrissat B."/>
            <person name="Kim K.-T."/>
            <person name="Lee Y.-H."/>
            <person name="Lespinet O."/>
            <person name="Schwartz D.C."/>
            <person name="Thon M.R."/>
            <person name="O'Connell R.J."/>
        </authorList>
    </citation>
    <scope>NUCLEOTIDE SEQUENCE [LARGE SCALE GENOMIC DNA]</scope>
    <source>
        <strain evidence="3">IMI 349063</strain>
    </source>
</reference>
<dbReference type="AlphaFoldDB" id="A0A1B7YA69"/>
<dbReference type="SUPFAM" id="SSF101447">
    <property type="entry name" value="Formin homology 2 domain (FH2 domain)"/>
    <property type="match status" value="1"/>
</dbReference>
<feature type="compositionally biased region" description="Pro residues" evidence="1">
    <location>
        <begin position="1"/>
        <end position="15"/>
    </location>
</feature>
<protein>
    <submittedName>
        <fullName evidence="2">Uncharacterized protein</fullName>
    </submittedName>
</protein>
<evidence type="ECO:0000256" key="1">
    <source>
        <dbReference type="SAM" id="MobiDB-lite"/>
    </source>
</evidence>
<accession>A0A1B7YA69</accession>
<comment type="caution">
    <text evidence="2">The sequence shown here is derived from an EMBL/GenBank/DDBJ whole genome shotgun (WGS) entry which is preliminary data.</text>
</comment>
<dbReference type="KEGG" id="chig:CH63R_07610"/>
<dbReference type="RefSeq" id="XP_018157363.1">
    <property type="nucleotide sequence ID" value="XM_018302585.1"/>
</dbReference>
<dbReference type="GeneID" id="28866692"/>
<dbReference type="EMBL" id="LTAN01000005">
    <property type="protein sequence ID" value="OBR08845.1"/>
    <property type="molecule type" value="Genomic_DNA"/>
</dbReference>
<name>A0A1B7YA69_COLHI</name>
<sequence length="128" mass="14025">MVYPPPPPPPPPPPHAAMRESRKHEVSSESLWWPATAGFLQALASLWVGSDGFSGVVAPVADVAVDHKCPGGVSASQARVVNSSQLQKATPWPREFADRRGLAVEESVRWRYNWGMSFSVVVHEDRKV</sequence>
<evidence type="ECO:0000313" key="3">
    <source>
        <dbReference type="Proteomes" id="UP000092177"/>
    </source>
</evidence>
<keyword evidence="3" id="KW-1185">Reference proteome</keyword>
<feature type="region of interest" description="Disordered" evidence="1">
    <location>
        <begin position="1"/>
        <end position="23"/>
    </location>
</feature>